<dbReference type="CDD" id="cd00093">
    <property type="entry name" value="HTH_XRE"/>
    <property type="match status" value="1"/>
</dbReference>
<sequence>MYVKCRLKEFIDSKGLTQMQVAGDTGLSPTIIGNLFHNRFSRLDNKTVAIICRHFQVELGEMFYLSEDVDSLLGAG</sequence>
<dbReference type="EMBL" id="QXHD01000004">
    <property type="protein sequence ID" value="NEZ54988.1"/>
    <property type="molecule type" value="Genomic_DNA"/>
</dbReference>
<evidence type="ECO:0000259" key="1">
    <source>
        <dbReference type="PROSITE" id="PS50943"/>
    </source>
</evidence>
<evidence type="ECO:0000313" key="3">
    <source>
        <dbReference type="Proteomes" id="UP000481033"/>
    </source>
</evidence>
<dbReference type="Gene3D" id="1.10.260.40">
    <property type="entry name" value="lambda repressor-like DNA-binding domains"/>
    <property type="match status" value="1"/>
</dbReference>
<gene>
    <name evidence="2" type="ORF">DXZ20_04640</name>
</gene>
<dbReference type="Pfam" id="PF13443">
    <property type="entry name" value="HTH_26"/>
    <property type="match status" value="1"/>
</dbReference>
<keyword evidence="3" id="KW-1185">Reference proteome</keyword>
<dbReference type="RefSeq" id="WP_163696744.1">
    <property type="nucleotide sequence ID" value="NZ_QXHD01000004.1"/>
</dbReference>
<dbReference type="Proteomes" id="UP000481033">
    <property type="component" value="Unassembled WGS sequence"/>
</dbReference>
<feature type="domain" description="HTH cro/C1-type" evidence="1">
    <location>
        <begin position="7"/>
        <end position="62"/>
    </location>
</feature>
<organism evidence="2 3">
    <name type="scientific">Adonisia turfae CCMR0081</name>
    <dbReference type="NCBI Taxonomy" id="2292702"/>
    <lineage>
        <taxon>Bacteria</taxon>
        <taxon>Bacillati</taxon>
        <taxon>Cyanobacteriota</taxon>
        <taxon>Adonisia</taxon>
        <taxon>Adonisia turfae</taxon>
    </lineage>
</organism>
<dbReference type="InterPro" id="IPR001387">
    <property type="entry name" value="Cro/C1-type_HTH"/>
</dbReference>
<comment type="caution">
    <text evidence="2">The sequence shown here is derived from an EMBL/GenBank/DDBJ whole genome shotgun (WGS) entry which is preliminary data.</text>
</comment>
<evidence type="ECO:0000313" key="2">
    <source>
        <dbReference type="EMBL" id="NEZ54988.1"/>
    </source>
</evidence>
<proteinExistence type="predicted"/>
<dbReference type="SMART" id="SM00530">
    <property type="entry name" value="HTH_XRE"/>
    <property type="match status" value="1"/>
</dbReference>
<dbReference type="SUPFAM" id="SSF47413">
    <property type="entry name" value="lambda repressor-like DNA-binding domains"/>
    <property type="match status" value="1"/>
</dbReference>
<name>A0A6M0RFJ1_9CYAN</name>
<dbReference type="AlphaFoldDB" id="A0A6M0RFJ1"/>
<reference evidence="2 3" key="1">
    <citation type="journal article" date="2020" name="Microb. Ecol.">
        <title>Ecogenomics of the Marine Benthic Filamentous Cyanobacterium Adonisia.</title>
        <authorList>
            <person name="Walter J.M."/>
            <person name="Coutinho F.H."/>
            <person name="Leomil L."/>
            <person name="Hargreaves P.I."/>
            <person name="Campeao M.E."/>
            <person name="Vieira V.V."/>
            <person name="Silva B.S."/>
            <person name="Fistarol G.O."/>
            <person name="Salomon P.S."/>
            <person name="Sawabe T."/>
            <person name="Mino S."/>
            <person name="Hosokawa M."/>
            <person name="Miyashita H."/>
            <person name="Maruyama F."/>
            <person name="van Verk M.C."/>
            <person name="Dutilh B.E."/>
            <person name="Thompson C.C."/>
            <person name="Thompson F.L."/>
        </authorList>
    </citation>
    <scope>NUCLEOTIDE SEQUENCE [LARGE SCALE GENOMIC DNA]</scope>
    <source>
        <strain evidence="2 3">CCMR0081</strain>
    </source>
</reference>
<protein>
    <submittedName>
        <fullName evidence="2">XRE family transcriptional regulator</fullName>
    </submittedName>
</protein>
<dbReference type="GO" id="GO:0003677">
    <property type="term" value="F:DNA binding"/>
    <property type="evidence" value="ECO:0007669"/>
    <property type="project" value="InterPro"/>
</dbReference>
<dbReference type="PROSITE" id="PS50943">
    <property type="entry name" value="HTH_CROC1"/>
    <property type="match status" value="1"/>
</dbReference>
<accession>A0A6M0RFJ1</accession>
<dbReference type="InterPro" id="IPR010982">
    <property type="entry name" value="Lambda_DNA-bd_dom_sf"/>
</dbReference>